<dbReference type="EMBL" id="JAMYWD010000005">
    <property type="protein sequence ID" value="KAJ4970239.1"/>
    <property type="molecule type" value="Genomic_DNA"/>
</dbReference>
<dbReference type="InterPro" id="IPR036043">
    <property type="entry name" value="Phosphoglycerate_kinase_sf"/>
</dbReference>
<proteinExistence type="inferred from homology"/>
<dbReference type="InterPro" id="IPR003358">
    <property type="entry name" value="tRNA_(Gua-N-7)_MeTrfase_Trmb"/>
</dbReference>
<dbReference type="PANTHER" id="PTHR11406:SF32">
    <property type="entry name" value="PHOSPHOGLYCERATE KINASE"/>
    <property type="match status" value="1"/>
</dbReference>
<keyword evidence="15" id="KW-1185">Reference proteome</keyword>
<evidence type="ECO:0000256" key="5">
    <source>
        <dbReference type="ARBA" id="ARBA00022679"/>
    </source>
</evidence>
<evidence type="ECO:0000256" key="2">
    <source>
        <dbReference type="ARBA" id="ARBA00001946"/>
    </source>
</evidence>
<evidence type="ECO:0000256" key="9">
    <source>
        <dbReference type="ARBA" id="ARBA00022777"/>
    </source>
</evidence>
<evidence type="ECO:0000256" key="8">
    <source>
        <dbReference type="ARBA" id="ARBA00022741"/>
    </source>
</evidence>
<dbReference type="GO" id="GO:0043531">
    <property type="term" value="F:ADP binding"/>
    <property type="evidence" value="ECO:0007669"/>
    <property type="project" value="TreeGrafter"/>
</dbReference>
<protein>
    <recommendedName>
        <fullName evidence="12">Phosphoglycerate kinase</fullName>
        <ecNumber evidence="12">2.7.2.3</ecNumber>
    </recommendedName>
</protein>
<dbReference type="InterPro" id="IPR015824">
    <property type="entry name" value="Phosphoglycerate_kinase_N"/>
</dbReference>
<dbReference type="CDD" id="cd02440">
    <property type="entry name" value="AdoMet_MTases"/>
    <property type="match status" value="1"/>
</dbReference>
<dbReference type="Gene3D" id="3.40.50.1260">
    <property type="entry name" value="Phosphoglycerate kinase, N-terminal domain"/>
    <property type="match status" value="2"/>
</dbReference>
<dbReference type="InterPro" id="IPR001576">
    <property type="entry name" value="Phosphoglycerate_kinase"/>
</dbReference>
<dbReference type="GO" id="GO:0006096">
    <property type="term" value="P:glycolytic process"/>
    <property type="evidence" value="ECO:0007669"/>
    <property type="project" value="InterPro"/>
</dbReference>
<name>A0A9Q0KH85_9MAGN</name>
<dbReference type="SUPFAM" id="SSF53335">
    <property type="entry name" value="S-adenosyl-L-methionine-dependent methyltransferases"/>
    <property type="match status" value="1"/>
</dbReference>
<evidence type="ECO:0000256" key="11">
    <source>
        <dbReference type="ARBA" id="ARBA00022842"/>
    </source>
</evidence>
<evidence type="ECO:0000256" key="7">
    <source>
        <dbReference type="ARBA" id="ARBA00022694"/>
    </source>
</evidence>
<evidence type="ECO:0000256" key="6">
    <source>
        <dbReference type="ARBA" id="ARBA00022691"/>
    </source>
</evidence>
<dbReference type="FunFam" id="3.40.50.150:FF:000194">
    <property type="entry name" value="Phosphoglycerate kinase"/>
    <property type="match status" value="1"/>
</dbReference>
<dbReference type="GO" id="GO:0004618">
    <property type="term" value="F:phosphoglycerate kinase activity"/>
    <property type="evidence" value="ECO:0007669"/>
    <property type="project" value="UniProtKB-EC"/>
</dbReference>
<dbReference type="PROSITE" id="PS51625">
    <property type="entry name" value="SAM_MT_TRMB"/>
    <property type="match status" value="1"/>
</dbReference>
<evidence type="ECO:0000256" key="13">
    <source>
        <dbReference type="RuleBase" id="RU000696"/>
    </source>
</evidence>
<keyword evidence="11" id="KW-0460">Magnesium</keyword>
<keyword evidence="9 12" id="KW-0418">Kinase</keyword>
<keyword evidence="8" id="KW-0547">Nucleotide-binding</keyword>
<comment type="caution">
    <text evidence="14">The sequence shown here is derived from an EMBL/GenBank/DDBJ whole genome shotgun (WGS) entry which is preliminary data.</text>
</comment>
<evidence type="ECO:0000256" key="10">
    <source>
        <dbReference type="ARBA" id="ARBA00022840"/>
    </source>
</evidence>
<dbReference type="OrthoDB" id="275353at2759"/>
<dbReference type="EC" id="2.7.2.3" evidence="12"/>
<keyword evidence="4" id="KW-0489">Methyltransferase</keyword>
<dbReference type="GO" id="GO:0005524">
    <property type="term" value="F:ATP binding"/>
    <property type="evidence" value="ECO:0007669"/>
    <property type="project" value="UniProtKB-KW"/>
</dbReference>
<accession>A0A9Q0KH85</accession>
<evidence type="ECO:0000313" key="15">
    <source>
        <dbReference type="Proteomes" id="UP001141806"/>
    </source>
</evidence>
<dbReference type="PRINTS" id="PR00477">
    <property type="entry name" value="PHGLYCKINASE"/>
</dbReference>
<comment type="catalytic activity">
    <reaction evidence="12">
        <text>(2R)-3-phosphoglycerate + ATP = (2R)-3-phospho-glyceroyl phosphate + ADP</text>
        <dbReference type="Rhea" id="RHEA:14801"/>
        <dbReference type="ChEBI" id="CHEBI:30616"/>
        <dbReference type="ChEBI" id="CHEBI:57604"/>
        <dbReference type="ChEBI" id="CHEBI:58272"/>
        <dbReference type="ChEBI" id="CHEBI:456216"/>
        <dbReference type="EC" id="2.7.2.3"/>
    </reaction>
</comment>
<evidence type="ECO:0000256" key="12">
    <source>
        <dbReference type="RuleBase" id="RU000532"/>
    </source>
</evidence>
<evidence type="ECO:0000256" key="4">
    <source>
        <dbReference type="ARBA" id="ARBA00022603"/>
    </source>
</evidence>
<comment type="cofactor">
    <cofactor evidence="2">
        <name>Mg(2+)</name>
        <dbReference type="ChEBI" id="CHEBI:18420"/>
    </cofactor>
</comment>
<comment type="similarity">
    <text evidence="3 12">Belongs to the phosphoglycerate kinase family.</text>
</comment>
<dbReference type="InterPro" id="IPR029063">
    <property type="entry name" value="SAM-dependent_MTases_sf"/>
</dbReference>
<evidence type="ECO:0000256" key="3">
    <source>
        <dbReference type="ARBA" id="ARBA00008982"/>
    </source>
</evidence>
<dbReference type="Proteomes" id="UP001141806">
    <property type="component" value="Unassembled WGS sequence"/>
</dbReference>
<dbReference type="AlphaFoldDB" id="A0A9Q0KH85"/>
<keyword evidence="5 12" id="KW-0808">Transferase</keyword>
<keyword evidence="7" id="KW-0819">tRNA processing</keyword>
<dbReference type="Pfam" id="PF02390">
    <property type="entry name" value="Methyltransf_4"/>
    <property type="match status" value="1"/>
</dbReference>
<gene>
    <name evidence="14" type="ORF">NE237_003338</name>
</gene>
<reference evidence="14" key="1">
    <citation type="journal article" date="2023" name="Plant J.">
        <title>The genome of the king protea, Protea cynaroides.</title>
        <authorList>
            <person name="Chang J."/>
            <person name="Duong T.A."/>
            <person name="Schoeman C."/>
            <person name="Ma X."/>
            <person name="Roodt D."/>
            <person name="Barker N."/>
            <person name="Li Z."/>
            <person name="Van de Peer Y."/>
            <person name="Mizrachi E."/>
        </authorList>
    </citation>
    <scope>NUCLEOTIDE SEQUENCE</scope>
    <source>
        <tissue evidence="14">Young leaves</tissue>
    </source>
</reference>
<dbReference type="PANTHER" id="PTHR11406">
    <property type="entry name" value="PHOSPHOGLYCERATE KINASE"/>
    <property type="match status" value="1"/>
</dbReference>
<organism evidence="14 15">
    <name type="scientific">Protea cynaroides</name>
    <dbReference type="NCBI Taxonomy" id="273540"/>
    <lineage>
        <taxon>Eukaryota</taxon>
        <taxon>Viridiplantae</taxon>
        <taxon>Streptophyta</taxon>
        <taxon>Embryophyta</taxon>
        <taxon>Tracheophyta</taxon>
        <taxon>Spermatophyta</taxon>
        <taxon>Magnoliopsida</taxon>
        <taxon>Proteales</taxon>
        <taxon>Proteaceae</taxon>
        <taxon>Protea</taxon>
    </lineage>
</organism>
<keyword evidence="10" id="KW-0067">ATP-binding</keyword>
<comment type="subunit">
    <text evidence="13">Monomer.</text>
</comment>
<keyword evidence="6" id="KW-0949">S-adenosyl-L-methionine</keyword>
<dbReference type="GO" id="GO:0008176">
    <property type="term" value="F:tRNA (guanine(46)-N7)-methyltransferase activity"/>
    <property type="evidence" value="ECO:0007669"/>
    <property type="project" value="UniProtKB-EC"/>
</dbReference>
<dbReference type="Pfam" id="PF00162">
    <property type="entry name" value="PGK"/>
    <property type="match status" value="1"/>
</dbReference>
<sequence>MSLVLNILHGTFILHNSSFCGHHSESLTWLRHRSCFSYQNSTGFQVGRGLQSYFQGSCGVRYSEEKCLAISKAKFSDGRKLDAIPPIQTLKDCPREELSGKVVMVRFDSNILLREALYLKSPSVNRAAFTIKYLYEAGAKVILASDWAGSGTPVHLSEKSVADYLSSILQLKVIPVNSVSAYMQSKAKALEETEVILIENLSKFGGELSNCSVFAKKLASEVDIFVNDAFSQSHKNLASNVGVTRFCCSSVAGFHFEENLSQLIEATKTDKYPYFAIIGGGHLIDKVSSLHFLASKCDGLVFVGMMAFQIMHASGLTVPLNLVDPRATEDSLKIIQLANRRSIPIVCPKDFWCINDHLPKRLDLIPVNGIMDGWAPVDLGPVSLGEIFSLLSKAKKILWIGQLQFRSTRENNHGTSKLVMMLEQLIQNGCDVTVVGSAASKAIMKTTRSPSAFNIVEGTSIIWEFLRGRKLPGLSALDRAYPFKVDWDSIFSDPAQPLVVDIGSGNGLFLLGMATRSKDLNFLGLDINEKLVRRCLDSVHRSGLINGYFIATNATSTFRSIVSSYQGKLVLVSIQCPNPDFNKPEHRWRMLQRSLIEAIADLLTTGGKVFLQSDIEAVAVRMKQQFMMYGKGKLAVLDDEDDPNIGQGGWLKENPFGVRSDWEQHVFNRGAPMYRLMITKPGILPLQPNRLLRTSDRLPNLNLWMRTCNLQRSII</sequence>
<dbReference type="Gene3D" id="3.40.50.150">
    <property type="entry name" value="Vaccinia Virus protein VP39"/>
    <property type="match status" value="1"/>
</dbReference>
<comment type="catalytic activity">
    <reaction evidence="1">
        <text>guanosine(46) in tRNA + S-adenosyl-L-methionine = N(7)-methylguanosine(46) in tRNA + S-adenosyl-L-homocysteine</text>
        <dbReference type="Rhea" id="RHEA:42708"/>
        <dbReference type="Rhea" id="RHEA-COMP:10188"/>
        <dbReference type="Rhea" id="RHEA-COMP:10189"/>
        <dbReference type="ChEBI" id="CHEBI:57856"/>
        <dbReference type="ChEBI" id="CHEBI:59789"/>
        <dbReference type="ChEBI" id="CHEBI:74269"/>
        <dbReference type="ChEBI" id="CHEBI:74480"/>
        <dbReference type="EC" id="2.1.1.33"/>
    </reaction>
</comment>
<dbReference type="GO" id="GO:0005829">
    <property type="term" value="C:cytosol"/>
    <property type="evidence" value="ECO:0007669"/>
    <property type="project" value="TreeGrafter"/>
</dbReference>
<evidence type="ECO:0000313" key="14">
    <source>
        <dbReference type="EMBL" id="KAJ4970239.1"/>
    </source>
</evidence>
<evidence type="ECO:0000256" key="1">
    <source>
        <dbReference type="ARBA" id="ARBA00000142"/>
    </source>
</evidence>
<dbReference type="SUPFAM" id="SSF53748">
    <property type="entry name" value="Phosphoglycerate kinase"/>
    <property type="match status" value="1"/>
</dbReference>
<dbReference type="GO" id="GO:0006094">
    <property type="term" value="P:gluconeogenesis"/>
    <property type="evidence" value="ECO:0007669"/>
    <property type="project" value="TreeGrafter"/>
</dbReference>